<evidence type="ECO:0000313" key="2">
    <source>
        <dbReference type="EMBL" id="KAA0159579.1"/>
    </source>
</evidence>
<feature type="compositionally biased region" description="Acidic residues" evidence="1">
    <location>
        <begin position="364"/>
        <end position="395"/>
    </location>
</feature>
<feature type="region of interest" description="Disordered" evidence="1">
    <location>
        <begin position="361"/>
        <end position="401"/>
    </location>
</feature>
<reference evidence="2 3" key="1">
    <citation type="submission" date="2019-07" db="EMBL/GenBank/DDBJ databases">
        <title>Genomes of Cafeteria roenbergensis.</title>
        <authorList>
            <person name="Fischer M.G."/>
            <person name="Hackl T."/>
            <person name="Roman M."/>
        </authorList>
    </citation>
    <scope>NUCLEOTIDE SEQUENCE [LARGE SCALE GENOMIC DNA]</scope>
    <source>
        <strain evidence="2 3">RCC970-E3</strain>
    </source>
</reference>
<comment type="caution">
    <text evidence="2">The sequence shown here is derived from an EMBL/GenBank/DDBJ whole genome shotgun (WGS) entry which is preliminary data.</text>
</comment>
<gene>
    <name evidence="2" type="ORF">FNF28_05832</name>
</gene>
<dbReference type="Proteomes" id="UP000324907">
    <property type="component" value="Unassembled WGS sequence"/>
</dbReference>
<protein>
    <submittedName>
        <fullName evidence="2">Uncharacterized protein</fullName>
    </submittedName>
</protein>
<evidence type="ECO:0000313" key="3">
    <source>
        <dbReference type="Proteomes" id="UP000324907"/>
    </source>
</evidence>
<sequence length="401" mass="42896">MAAATSRDVMEERIKRMLELDRLSGDVQAQLRQSRRRALAMPTLAPELLDELDEFDDASEHPDFVEYIGEEPLIERPAFAADKYRSLRLRMGSHGPCCHRKYLHIMLDSVEDDEDAACIPKAMRTSFDRHMKYSAGTAEKIVRAYARSGKPEEALTFVSPDKCANFRLPVDAPVLAQLMLELSVAGNADAMDTLLAAMLRTSRQEMRPGAKAMFHYVRGMAELGNIESVMRGVLLARRLFGNVAEPIFAAAAPCLADLGADLAPESATGVRRVWRVFGLVAGFCNKAARDAGVDPAVFSVNPEFRAAARAADAQAVAKAGESLPDRVLEAFDALSGAKAPPRTFITLNAVAAATLGTDAGAPEAEADEAAVADADADADAVADADADGAADDGATEEAKAE</sequence>
<evidence type="ECO:0000256" key="1">
    <source>
        <dbReference type="SAM" id="MobiDB-lite"/>
    </source>
</evidence>
<name>A0A5A8D3S9_CAFRO</name>
<accession>A0A5A8D3S9</accession>
<dbReference type="EMBL" id="VLTL01000127">
    <property type="protein sequence ID" value="KAA0159579.1"/>
    <property type="molecule type" value="Genomic_DNA"/>
</dbReference>
<dbReference type="AlphaFoldDB" id="A0A5A8D3S9"/>
<organism evidence="2 3">
    <name type="scientific">Cafeteria roenbergensis</name>
    <name type="common">Marine flagellate</name>
    <dbReference type="NCBI Taxonomy" id="33653"/>
    <lineage>
        <taxon>Eukaryota</taxon>
        <taxon>Sar</taxon>
        <taxon>Stramenopiles</taxon>
        <taxon>Bigyra</taxon>
        <taxon>Opalozoa</taxon>
        <taxon>Bicosoecida</taxon>
        <taxon>Cafeteriaceae</taxon>
        <taxon>Cafeteria</taxon>
    </lineage>
</organism>
<proteinExistence type="predicted"/>